<comment type="subcellular location">
    <subcellularLocation>
        <location evidence="1">Endoplasmic reticulum</location>
    </subcellularLocation>
</comment>
<feature type="region of interest" description="Disordered" evidence="5">
    <location>
        <begin position="1"/>
        <end position="25"/>
    </location>
</feature>
<dbReference type="Pfam" id="PF08314">
    <property type="entry name" value="Sec39"/>
    <property type="match status" value="1"/>
</dbReference>
<dbReference type="OrthoDB" id="27490at2759"/>
<dbReference type="GO" id="GO:0006890">
    <property type="term" value="P:retrograde vesicle-mediated transport, Golgi to endoplasmic reticulum"/>
    <property type="evidence" value="ECO:0007669"/>
    <property type="project" value="InterPro"/>
</dbReference>
<dbReference type="GO" id="GO:0070939">
    <property type="term" value="C:Dsl1/NZR complex"/>
    <property type="evidence" value="ECO:0007669"/>
    <property type="project" value="TreeGrafter"/>
</dbReference>
<feature type="compositionally biased region" description="Gly residues" evidence="5">
    <location>
        <begin position="996"/>
        <end position="1005"/>
    </location>
</feature>
<reference evidence="7 8" key="1">
    <citation type="journal article" date="2010" name="Science">
        <title>Pathogenicity determinants in smut fungi revealed by genome comparison.</title>
        <authorList>
            <person name="Schirawski J."/>
            <person name="Mannhaupt G."/>
            <person name="Muench K."/>
            <person name="Brefort T."/>
            <person name="Schipper K."/>
            <person name="Doehlemann G."/>
            <person name="Di Stasio M."/>
            <person name="Roessel N."/>
            <person name="Mendoza-Mendoza A."/>
            <person name="Pester D."/>
            <person name="Mueller O."/>
            <person name="Winterberg B."/>
            <person name="Meyer E."/>
            <person name="Ghareeb H."/>
            <person name="Wollenberg T."/>
            <person name="Muensterkoetter M."/>
            <person name="Wong P."/>
            <person name="Walter M."/>
            <person name="Stukenbrock E."/>
            <person name="Gueldener U."/>
            <person name="Kahmann R."/>
        </authorList>
    </citation>
    <scope>NUCLEOTIDE SEQUENCE [LARGE SCALE GENOMIC DNA]</scope>
    <source>
        <strain evidence="8">SRZ2</strain>
    </source>
</reference>
<evidence type="ECO:0000259" key="6">
    <source>
        <dbReference type="Pfam" id="PF08314"/>
    </source>
</evidence>
<evidence type="ECO:0000256" key="5">
    <source>
        <dbReference type="SAM" id="MobiDB-lite"/>
    </source>
</evidence>
<dbReference type="InterPro" id="IPR013244">
    <property type="entry name" value="Sec39_domain"/>
</dbReference>
<dbReference type="GO" id="GO:0000149">
    <property type="term" value="F:SNARE binding"/>
    <property type="evidence" value="ECO:0007669"/>
    <property type="project" value="TreeGrafter"/>
</dbReference>
<sequence length="1022" mass="109205">MATMPGPSAGTTSRPRKSKSTPNTRHLQRRWIELLDEWHTSSISDSHSRDDLVEQITSHARELCRSVQDRAWLLDAFQLAIHAVLFPDTPSEDSEELGRLEQLLTQLLQLANREVALPYLQSLNEQGADTSDAKRVLEEWVRLSRRLAAYERLRSQQQMLGLPPLPMALVLRESTPTLMLCLASLPQAATVMGPLLRTLPWLVDESAPARLSILKQLLTAGSGGRETYAQLAQFGLLIGRTSGHEAGIWAKGGQEVELQELVRFYSGVVEELRGSGGVEKADALLDALRTVWRGDEAAYEQLRSSALAPRSTAAQKGTTRFDLRAIQSIAAQLTATRTDSDARQNLASHLLSTLGPTQAVQRTIALLDTHDSLSTRSFALDIASHTKSVPLIASVLYARPAVGRFSVDLSTPLALLDRAEAVLAQIARAGHSGRGGESKLSDALRSALDRDAQGCVPACQVQLLAGERDVVEAARLQLGWLKAVKLLVEGQSAKPVLDMSWFAAYGGNGPSGQEQQIKAFDELVQSFDTAHPAPSTIGGRPDRTHDPALLRFRAAWDTFFHASLALTDHAAQPFAHVDKAVALETLLAQLLRTGDVDLFRSLSSSSNTLSPPKLEQLVLAVSTALFDHATVASTRSRDIRLALDVLSALPGDSVRARSQRDFIEAACRLSSFKLKSIVHAGELMEPKEIRATRDKMDLVARLLATQGDAHRSPELVLDVANRLSGLHASSTDSVSDKTLVEARTLAMLADAATAAEDFDDASAFCQRLVERVSLVRSRAATSRAAAEIVEIAWKTCLQLSKHPLWADTPSRISLLAHAMTLCPPTQLSAMLRAWHALDAQLVRELADGAEYASTRKAAAAAAGGGAMAWAGGRGMGEYISAQTAASVGAGLVGTAANLLPLSFSPLSYFGSSGTGNTAAPRAATSAGDAKVDARTARLFDFDNVSGASSGGGGYVDPTERAVRAARAAGDFLGWKSDQRQLNGGDGSPSQQQQQQSGGGGGGMGGFSFSRGVGWLIGDGEGR</sequence>
<evidence type="ECO:0000256" key="4">
    <source>
        <dbReference type="ARBA" id="ARBA00022927"/>
    </source>
</evidence>
<protein>
    <recommendedName>
        <fullName evidence="6">Sec39 domain-containing protein</fullName>
    </recommendedName>
</protein>
<keyword evidence="2" id="KW-0813">Transport</keyword>
<keyword evidence="8" id="KW-1185">Reference proteome</keyword>
<dbReference type="GO" id="GO:0015031">
    <property type="term" value="P:protein transport"/>
    <property type="evidence" value="ECO:0007669"/>
    <property type="project" value="UniProtKB-KW"/>
</dbReference>
<accession>E6ZX31</accession>
<feature type="region of interest" description="Disordered" evidence="5">
    <location>
        <begin position="976"/>
        <end position="1005"/>
    </location>
</feature>
<evidence type="ECO:0000256" key="2">
    <source>
        <dbReference type="ARBA" id="ARBA00022448"/>
    </source>
</evidence>
<dbReference type="AlphaFoldDB" id="E6ZX31"/>
<dbReference type="PANTHER" id="PTHR15922:SF2">
    <property type="entry name" value="NBAS SUBUNIT OF NRZ TETHERING COMPLEX"/>
    <property type="match status" value="1"/>
</dbReference>
<dbReference type="PANTHER" id="PTHR15922">
    <property type="entry name" value="NEUROBLASTOMA-AMPLIFIED SEQUENCE"/>
    <property type="match status" value="1"/>
</dbReference>
<evidence type="ECO:0000256" key="1">
    <source>
        <dbReference type="ARBA" id="ARBA00004240"/>
    </source>
</evidence>
<gene>
    <name evidence="7" type="ORF">sr12644</name>
</gene>
<feature type="domain" description="Sec39" evidence="6">
    <location>
        <begin position="566"/>
        <end position="849"/>
    </location>
</feature>
<evidence type="ECO:0000256" key="3">
    <source>
        <dbReference type="ARBA" id="ARBA00022824"/>
    </source>
</evidence>
<dbReference type="VEuPathDB" id="FungiDB:sr12644"/>
<name>E6ZX31_SPORE</name>
<dbReference type="HOGENOM" id="CLU_299590_0_0_1"/>
<proteinExistence type="predicted"/>
<organism evidence="7 8">
    <name type="scientific">Sporisorium reilianum (strain SRZ2)</name>
    <name type="common">Maize head smut fungus</name>
    <dbReference type="NCBI Taxonomy" id="999809"/>
    <lineage>
        <taxon>Eukaryota</taxon>
        <taxon>Fungi</taxon>
        <taxon>Dikarya</taxon>
        <taxon>Basidiomycota</taxon>
        <taxon>Ustilaginomycotina</taxon>
        <taxon>Ustilaginomycetes</taxon>
        <taxon>Ustilaginales</taxon>
        <taxon>Ustilaginaceae</taxon>
        <taxon>Sporisorium</taxon>
    </lineage>
</organism>
<evidence type="ECO:0000313" key="7">
    <source>
        <dbReference type="EMBL" id="CBQ71788.1"/>
    </source>
</evidence>
<evidence type="ECO:0000313" key="8">
    <source>
        <dbReference type="Proteomes" id="UP000008867"/>
    </source>
</evidence>
<dbReference type="eggNOG" id="ENOG502R87S">
    <property type="taxonomic scope" value="Eukaryota"/>
</dbReference>
<dbReference type="EMBL" id="FQ311452">
    <property type="protein sequence ID" value="CBQ71788.1"/>
    <property type="molecule type" value="Genomic_DNA"/>
</dbReference>
<dbReference type="Proteomes" id="UP000008867">
    <property type="component" value="Chromosome 3"/>
</dbReference>
<keyword evidence="3" id="KW-0256">Endoplasmic reticulum</keyword>
<keyword evidence="4" id="KW-0653">Protein transport</keyword>